<feature type="transmembrane region" description="Helical" evidence="1">
    <location>
        <begin position="21"/>
        <end position="39"/>
    </location>
</feature>
<reference evidence="2" key="2">
    <citation type="journal article" date="2015" name="Fish Shellfish Immunol.">
        <title>Early steps in the European eel (Anguilla anguilla)-Vibrio vulnificus interaction in the gills: Role of the RtxA13 toxin.</title>
        <authorList>
            <person name="Callol A."/>
            <person name="Pajuelo D."/>
            <person name="Ebbesson L."/>
            <person name="Teles M."/>
            <person name="MacKenzie S."/>
            <person name="Amaro C."/>
        </authorList>
    </citation>
    <scope>NUCLEOTIDE SEQUENCE</scope>
</reference>
<reference evidence="2" key="1">
    <citation type="submission" date="2014-11" db="EMBL/GenBank/DDBJ databases">
        <authorList>
            <person name="Amaro Gonzalez C."/>
        </authorList>
    </citation>
    <scope>NUCLEOTIDE SEQUENCE</scope>
</reference>
<organism evidence="2">
    <name type="scientific">Anguilla anguilla</name>
    <name type="common">European freshwater eel</name>
    <name type="synonym">Muraena anguilla</name>
    <dbReference type="NCBI Taxonomy" id="7936"/>
    <lineage>
        <taxon>Eukaryota</taxon>
        <taxon>Metazoa</taxon>
        <taxon>Chordata</taxon>
        <taxon>Craniata</taxon>
        <taxon>Vertebrata</taxon>
        <taxon>Euteleostomi</taxon>
        <taxon>Actinopterygii</taxon>
        <taxon>Neopterygii</taxon>
        <taxon>Teleostei</taxon>
        <taxon>Anguilliformes</taxon>
        <taxon>Anguillidae</taxon>
        <taxon>Anguilla</taxon>
    </lineage>
</organism>
<sequence length="50" mass="6049">MAFSLKLQCICSITPFYIWNAFSRIILIRFIIYILYHLLKYVEHLLVVTK</sequence>
<evidence type="ECO:0000256" key="1">
    <source>
        <dbReference type="SAM" id="Phobius"/>
    </source>
</evidence>
<proteinExistence type="predicted"/>
<accession>A0A0E9U366</accession>
<name>A0A0E9U366_ANGAN</name>
<keyword evidence="1" id="KW-0812">Transmembrane</keyword>
<keyword evidence="1" id="KW-0472">Membrane</keyword>
<dbReference type="AlphaFoldDB" id="A0A0E9U366"/>
<keyword evidence="1" id="KW-1133">Transmembrane helix</keyword>
<dbReference type="EMBL" id="GBXM01048942">
    <property type="protein sequence ID" value="JAH59635.1"/>
    <property type="molecule type" value="Transcribed_RNA"/>
</dbReference>
<evidence type="ECO:0000313" key="2">
    <source>
        <dbReference type="EMBL" id="JAH59635.1"/>
    </source>
</evidence>
<protein>
    <submittedName>
        <fullName evidence="2">Uncharacterized protein</fullName>
    </submittedName>
</protein>